<dbReference type="EMBL" id="JAZHXI010000012">
    <property type="protein sequence ID" value="KAL2065329.1"/>
    <property type="molecule type" value="Genomic_DNA"/>
</dbReference>
<evidence type="ECO:0000313" key="3">
    <source>
        <dbReference type="Proteomes" id="UP001595075"/>
    </source>
</evidence>
<sequence>MPSLSNTTKASPAPLPSFSRYGLLHNTQLKLPFSPNIISHHSEACLGVRLYFSSLGTCNVSSGHSYQSQKRPLGHNQLPNRPPLEGPSESACHIIKKLLSDIELGCSFPPLSFKYFSLPPHHTSLIPLHHD</sequence>
<dbReference type="Proteomes" id="UP001595075">
    <property type="component" value="Unassembled WGS sequence"/>
</dbReference>
<reference evidence="2 3" key="1">
    <citation type="journal article" date="2024" name="Commun. Biol.">
        <title>Comparative genomic analysis of thermophilic fungi reveals convergent evolutionary adaptations and gene losses.</title>
        <authorList>
            <person name="Steindorff A.S."/>
            <person name="Aguilar-Pontes M.V."/>
            <person name="Robinson A.J."/>
            <person name="Andreopoulos B."/>
            <person name="LaButti K."/>
            <person name="Kuo A."/>
            <person name="Mondo S."/>
            <person name="Riley R."/>
            <person name="Otillar R."/>
            <person name="Haridas S."/>
            <person name="Lipzen A."/>
            <person name="Grimwood J."/>
            <person name="Schmutz J."/>
            <person name="Clum A."/>
            <person name="Reid I.D."/>
            <person name="Moisan M.C."/>
            <person name="Butler G."/>
            <person name="Nguyen T.T.M."/>
            <person name="Dewar K."/>
            <person name="Conant G."/>
            <person name="Drula E."/>
            <person name="Henrissat B."/>
            <person name="Hansel C."/>
            <person name="Singer S."/>
            <person name="Hutchinson M.I."/>
            <person name="de Vries R.P."/>
            <person name="Natvig D.O."/>
            <person name="Powell A.J."/>
            <person name="Tsang A."/>
            <person name="Grigoriev I.V."/>
        </authorList>
    </citation>
    <scope>NUCLEOTIDE SEQUENCE [LARGE SCALE GENOMIC DNA]</scope>
    <source>
        <strain evidence="2 3">CBS 494.80</strain>
    </source>
</reference>
<protein>
    <submittedName>
        <fullName evidence="2">Uncharacterized protein</fullName>
    </submittedName>
</protein>
<keyword evidence="3" id="KW-1185">Reference proteome</keyword>
<accession>A0ABR4C7S6</accession>
<name>A0ABR4C7S6_9HELO</name>
<organism evidence="2 3">
    <name type="scientific">Oculimacula yallundae</name>
    <dbReference type="NCBI Taxonomy" id="86028"/>
    <lineage>
        <taxon>Eukaryota</taxon>
        <taxon>Fungi</taxon>
        <taxon>Dikarya</taxon>
        <taxon>Ascomycota</taxon>
        <taxon>Pezizomycotina</taxon>
        <taxon>Leotiomycetes</taxon>
        <taxon>Helotiales</taxon>
        <taxon>Ploettnerulaceae</taxon>
        <taxon>Oculimacula</taxon>
    </lineage>
</organism>
<feature type="region of interest" description="Disordered" evidence="1">
    <location>
        <begin position="66"/>
        <end position="85"/>
    </location>
</feature>
<proteinExistence type="predicted"/>
<comment type="caution">
    <text evidence="2">The sequence shown here is derived from an EMBL/GenBank/DDBJ whole genome shotgun (WGS) entry which is preliminary data.</text>
</comment>
<evidence type="ECO:0000256" key="1">
    <source>
        <dbReference type="SAM" id="MobiDB-lite"/>
    </source>
</evidence>
<gene>
    <name evidence="2" type="ORF">VTL71DRAFT_2998</name>
</gene>
<evidence type="ECO:0000313" key="2">
    <source>
        <dbReference type="EMBL" id="KAL2065329.1"/>
    </source>
</evidence>